<dbReference type="InterPro" id="IPR036291">
    <property type="entry name" value="NAD(P)-bd_dom_sf"/>
</dbReference>
<dbReference type="InterPro" id="IPR020831">
    <property type="entry name" value="GlycerAld/Erythrose_P_DH"/>
</dbReference>
<name>A0A2U1KUJ5_ARTAN</name>
<evidence type="ECO:0000313" key="4">
    <source>
        <dbReference type="Proteomes" id="UP000245207"/>
    </source>
</evidence>
<dbReference type="EMBL" id="PKPP01013784">
    <property type="protein sequence ID" value="PWA40445.1"/>
    <property type="molecule type" value="Genomic_DNA"/>
</dbReference>
<protein>
    <submittedName>
        <fullName evidence="3">Glyceraldehyde/Erythrose phosphate dehydrogenase family</fullName>
    </submittedName>
</protein>
<dbReference type="OrthoDB" id="1706231at2759"/>
<dbReference type="GO" id="GO:0006096">
    <property type="term" value="P:glycolytic process"/>
    <property type="evidence" value="ECO:0007669"/>
    <property type="project" value="TreeGrafter"/>
</dbReference>
<proteinExistence type="inferred from homology"/>
<evidence type="ECO:0000313" key="3">
    <source>
        <dbReference type="EMBL" id="PWA40445.1"/>
    </source>
</evidence>
<comment type="similarity">
    <text evidence="1">Belongs to the glyceraldehyde-3-phosphate dehydrogenase family.</text>
</comment>
<gene>
    <name evidence="3" type="ORF">CTI12_AA562580</name>
</gene>
<evidence type="ECO:0000256" key="2">
    <source>
        <dbReference type="ARBA" id="ARBA00023002"/>
    </source>
</evidence>
<accession>A0A2U1KUJ5</accession>
<dbReference type="SUPFAM" id="SSF51735">
    <property type="entry name" value="NAD(P)-binding Rossmann-fold domains"/>
    <property type="match status" value="1"/>
</dbReference>
<sequence>MGKRRDEIFLKENELEFFVNAATICGMFFRDCRKLATIYFRNVNVIFKCGGDVVVHDYNVFDESPQKILFVLLPTYVDLVSLNYLSPYSQILQYQVYQPTDKSLEKCAERVVAYFKEQLRTTFFLGHTFEAKVSLYKGGAKKLIMSSPSADAPMFGVGVTETTYKPNTDIVSNVSCTARLLWPRRIVWDRCVC</sequence>
<organism evidence="3 4">
    <name type="scientific">Artemisia annua</name>
    <name type="common">Sweet wormwood</name>
    <dbReference type="NCBI Taxonomy" id="35608"/>
    <lineage>
        <taxon>Eukaryota</taxon>
        <taxon>Viridiplantae</taxon>
        <taxon>Streptophyta</taxon>
        <taxon>Embryophyta</taxon>
        <taxon>Tracheophyta</taxon>
        <taxon>Spermatophyta</taxon>
        <taxon>Magnoliopsida</taxon>
        <taxon>eudicotyledons</taxon>
        <taxon>Gunneridae</taxon>
        <taxon>Pentapetalae</taxon>
        <taxon>asterids</taxon>
        <taxon>campanulids</taxon>
        <taxon>Asterales</taxon>
        <taxon>Asteraceae</taxon>
        <taxon>Asteroideae</taxon>
        <taxon>Anthemideae</taxon>
        <taxon>Artemisiinae</taxon>
        <taxon>Artemisia</taxon>
    </lineage>
</organism>
<dbReference type="GO" id="GO:0004365">
    <property type="term" value="F:glyceraldehyde-3-phosphate dehydrogenase (NAD+) (phosphorylating) activity"/>
    <property type="evidence" value="ECO:0007669"/>
    <property type="project" value="TreeGrafter"/>
</dbReference>
<keyword evidence="2" id="KW-0560">Oxidoreductase</keyword>
<dbReference type="Proteomes" id="UP000245207">
    <property type="component" value="Unassembled WGS sequence"/>
</dbReference>
<keyword evidence="4" id="KW-1185">Reference proteome</keyword>
<evidence type="ECO:0000256" key="1">
    <source>
        <dbReference type="ARBA" id="ARBA00007406"/>
    </source>
</evidence>
<dbReference type="GO" id="GO:0005829">
    <property type="term" value="C:cytosol"/>
    <property type="evidence" value="ECO:0007669"/>
    <property type="project" value="TreeGrafter"/>
</dbReference>
<dbReference type="Gene3D" id="3.40.50.720">
    <property type="entry name" value="NAD(P)-binding Rossmann-like Domain"/>
    <property type="match status" value="1"/>
</dbReference>
<dbReference type="PANTHER" id="PTHR10836:SF76">
    <property type="entry name" value="GLYCERALDEHYDE-3-PHOSPHATE DEHYDROGENASE-RELATED"/>
    <property type="match status" value="1"/>
</dbReference>
<dbReference type="STRING" id="35608.A0A2U1KUJ5"/>
<comment type="caution">
    <text evidence="3">The sequence shown here is derived from an EMBL/GenBank/DDBJ whole genome shotgun (WGS) entry which is preliminary data.</text>
</comment>
<dbReference type="AlphaFoldDB" id="A0A2U1KUJ5"/>
<dbReference type="PANTHER" id="PTHR10836">
    <property type="entry name" value="GLYCERALDEHYDE 3-PHOSPHATE DEHYDROGENASE"/>
    <property type="match status" value="1"/>
</dbReference>
<reference evidence="3 4" key="1">
    <citation type="journal article" date="2018" name="Mol. Plant">
        <title>The genome of Artemisia annua provides insight into the evolution of Asteraceae family and artemisinin biosynthesis.</title>
        <authorList>
            <person name="Shen Q."/>
            <person name="Zhang L."/>
            <person name="Liao Z."/>
            <person name="Wang S."/>
            <person name="Yan T."/>
            <person name="Shi P."/>
            <person name="Liu M."/>
            <person name="Fu X."/>
            <person name="Pan Q."/>
            <person name="Wang Y."/>
            <person name="Lv Z."/>
            <person name="Lu X."/>
            <person name="Zhang F."/>
            <person name="Jiang W."/>
            <person name="Ma Y."/>
            <person name="Chen M."/>
            <person name="Hao X."/>
            <person name="Li L."/>
            <person name="Tang Y."/>
            <person name="Lv G."/>
            <person name="Zhou Y."/>
            <person name="Sun X."/>
            <person name="Brodelius P.E."/>
            <person name="Rose J.K.C."/>
            <person name="Tang K."/>
        </authorList>
    </citation>
    <scope>NUCLEOTIDE SEQUENCE [LARGE SCALE GENOMIC DNA]</scope>
    <source>
        <strain evidence="4">cv. Huhao1</strain>
        <tissue evidence="3">Leaf</tissue>
    </source>
</reference>